<dbReference type="GO" id="GO:0046330">
    <property type="term" value="P:positive regulation of JNK cascade"/>
    <property type="evidence" value="ECO:0007669"/>
    <property type="project" value="TreeGrafter"/>
</dbReference>
<dbReference type="SUPFAM" id="SSF57850">
    <property type="entry name" value="RING/U-box"/>
    <property type="match status" value="1"/>
</dbReference>
<dbReference type="AlphaFoldDB" id="A0AAV4AP23"/>
<dbReference type="InterPro" id="IPR013083">
    <property type="entry name" value="Znf_RING/FYVE/PHD"/>
</dbReference>
<feature type="domain" description="SH3" evidence="10">
    <location>
        <begin position="532"/>
        <end position="593"/>
    </location>
</feature>
<keyword evidence="13" id="KW-1185">Reference proteome</keyword>
<feature type="region of interest" description="Disordered" evidence="9">
    <location>
        <begin position="625"/>
        <end position="673"/>
    </location>
</feature>
<evidence type="ECO:0000256" key="6">
    <source>
        <dbReference type="ARBA" id="ARBA00022843"/>
    </source>
</evidence>
<keyword evidence="6" id="KW-0832">Ubl conjugation</keyword>
<dbReference type="Pfam" id="PF00097">
    <property type="entry name" value="zf-C3HC4"/>
    <property type="match status" value="1"/>
</dbReference>
<dbReference type="Gene3D" id="2.30.30.40">
    <property type="entry name" value="SH3 Domains"/>
    <property type="match status" value="3"/>
</dbReference>
<dbReference type="PANTHER" id="PTHR14167:SF51">
    <property type="entry name" value="RING-TYPE E3 UBIQUITIN TRANSFERASE"/>
    <property type="match status" value="1"/>
</dbReference>
<evidence type="ECO:0000256" key="8">
    <source>
        <dbReference type="PROSITE-ProRule" id="PRU00192"/>
    </source>
</evidence>
<feature type="compositionally biased region" description="Low complexity" evidence="9">
    <location>
        <begin position="350"/>
        <end position="372"/>
    </location>
</feature>
<dbReference type="InterPro" id="IPR001452">
    <property type="entry name" value="SH3_domain"/>
</dbReference>
<dbReference type="InterPro" id="IPR018957">
    <property type="entry name" value="Znf_C3HC4_RING-type"/>
</dbReference>
<evidence type="ECO:0000256" key="5">
    <source>
        <dbReference type="ARBA" id="ARBA00022833"/>
    </source>
</evidence>
<dbReference type="Pfam" id="PF00018">
    <property type="entry name" value="SH3_1"/>
    <property type="match status" value="2"/>
</dbReference>
<feature type="compositionally biased region" description="Polar residues" evidence="9">
    <location>
        <begin position="652"/>
        <end position="661"/>
    </location>
</feature>
<evidence type="ECO:0000259" key="10">
    <source>
        <dbReference type="PROSITE" id="PS50002"/>
    </source>
</evidence>
<dbReference type="Proteomes" id="UP000735302">
    <property type="component" value="Unassembled WGS sequence"/>
</dbReference>
<evidence type="ECO:0000256" key="3">
    <source>
        <dbReference type="ARBA" id="ARBA00022723"/>
    </source>
</evidence>
<feature type="domain" description="SH3" evidence="10">
    <location>
        <begin position="119"/>
        <end position="178"/>
    </location>
</feature>
<dbReference type="SUPFAM" id="SSF50044">
    <property type="entry name" value="SH3-domain"/>
    <property type="match status" value="3"/>
</dbReference>
<dbReference type="GO" id="GO:0008270">
    <property type="term" value="F:zinc ion binding"/>
    <property type="evidence" value="ECO:0007669"/>
    <property type="project" value="UniProtKB-KW"/>
</dbReference>
<evidence type="ECO:0000313" key="12">
    <source>
        <dbReference type="EMBL" id="GFO09110.1"/>
    </source>
</evidence>
<evidence type="ECO:0000256" key="9">
    <source>
        <dbReference type="SAM" id="MobiDB-lite"/>
    </source>
</evidence>
<dbReference type="PROSITE" id="PS00518">
    <property type="entry name" value="ZF_RING_1"/>
    <property type="match status" value="1"/>
</dbReference>
<dbReference type="PRINTS" id="PR00499">
    <property type="entry name" value="P67PHOX"/>
</dbReference>
<dbReference type="PROSITE" id="PS50002">
    <property type="entry name" value="SH3"/>
    <property type="match status" value="3"/>
</dbReference>
<dbReference type="PRINTS" id="PR00452">
    <property type="entry name" value="SH3DOMAIN"/>
</dbReference>
<evidence type="ECO:0000256" key="7">
    <source>
        <dbReference type="PROSITE-ProRule" id="PRU00175"/>
    </source>
</evidence>
<dbReference type="PANTHER" id="PTHR14167">
    <property type="entry name" value="SH3 DOMAIN-CONTAINING"/>
    <property type="match status" value="1"/>
</dbReference>
<organism evidence="12 13">
    <name type="scientific">Plakobranchus ocellatus</name>
    <dbReference type="NCBI Taxonomy" id="259542"/>
    <lineage>
        <taxon>Eukaryota</taxon>
        <taxon>Metazoa</taxon>
        <taxon>Spiralia</taxon>
        <taxon>Lophotrochozoa</taxon>
        <taxon>Mollusca</taxon>
        <taxon>Gastropoda</taxon>
        <taxon>Heterobranchia</taxon>
        <taxon>Euthyneura</taxon>
        <taxon>Panpulmonata</taxon>
        <taxon>Sacoglossa</taxon>
        <taxon>Placobranchoidea</taxon>
        <taxon>Plakobranchidae</taxon>
        <taxon>Plakobranchus</taxon>
    </lineage>
</organism>
<dbReference type="GO" id="GO:0016567">
    <property type="term" value="P:protein ubiquitination"/>
    <property type="evidence" value="ECO:0007669"/>
    <property type="project" value="TreeGrafter"/>
</dbReference>
<dbReference type="InterPro" id="IPR017907">
    <property type="entry name" value="Znf_RING_CS"/>
</dbReference>
<comment type="caution">
    <text evidence="12">The sequence shown here is derived from an EMBL/GenBank/DDBJ whole genome shotgun (WGS) entry which is preliminary data.</text>
</comment>
<comment type="similarity">
    <text evidence="1">Belongs to the SH3RF family.</text>
</comment>
<dbReference type="CDD" id="cd11787">
    <property type="entry name" value="SH3_SH3RF_2"/>
    <property type="match status" value="1"/>
</dbReference>
<dbReference type="CDD" id="cd16750">
    <property type="entry name" value="RING-HC_SH3RF3"/>
    <property type="match status" value="1"/>
</dbReference>
<sequence>MDEKQINELLECSVCLDRMDHTCKVLPCQHTFCRRCLDEILLRKNELRCPECRSLVTMRVADLPTNILVVRILEGLKTNGIKLLSHSGNGAERPSAPKRGFASSSFRRESPSSHFARQGNLPCAKALYDYESDVAEDLTFKKGDIINLKRQIDDNWFQGELSGAVGHFPSNFVQVLVPLLQLPQCKALFDFELTDEGEKDCLSFKKDEMLTVIRRVDENWLEGRKGDKIGIFPLVFVELNDAAKVLISKKSSRSILQQSKPLSTPSSTSVTPVTSSTARTTATVSATETTSTPSIPQRSLSAPTGEILFPSSSSVPGLVVVPHIVGYVSESSTIPVSQANGRHESTAAVDSSPATSLTSSDSAALTPASSPSETQSGAGVSTEEQAAAPAVSEALTSALVSTTSDSSPVEYLVRPLGSTDTPASENKRHSYTLLSTSTPAPVSSPLPSSSNVVQLNRRSTESLLPPGFSSGQSGVTSVSTTLMSASMSEAVRSNAAETHVKAACVPSPKHKASSSPISALSSDSSVDSASVLTAPVYTAIYSYLPQKDDELELTKGEQYTVAEKCQDGWFKGACLRTGQAGVFPGNYVHLNRHTSAFKPVHANILNIRAKGPHAALSSYAAHESSTAPVTMGGGDSSQAPPPLLPRVAKLGSQGQRSRSPNAPSPLRSLSHPATSSRFDYPAPFLSVSPASHLAGISVSSKPAIPVPPSTSQSHHSQLWSSQPMPSLATISAQPMPSLSSIAAMCASSSITPPNVVVAAPSHHSASPHPEKEKGTDGNMVIKLPAKRKCHEQTFEVKRDILLSKN</sequence>
<dbReference type="GO" id="GO:0032436">
    <property type="term" value="P:positive regulation of proteasomal ubiquitin-dependent protein catabolic process"/>
    <property type="evidence" value="ECO:0007669"/>
    <property type="project" value="TreeGrafter"/>
</dbReference>
<gene>
    <name evidence="12" type="ORF">PoB_003561500</name>
</gene>
<dbReference type="InterPro" id="IPR050384">
    <property type="entry name" value="Endophilin_SH3RF"/>
</dbReference>
<feature type="domain" description="RING-type" evidence="11">
    <location>
        <begin position="12"/>
        <end position="53"/>
    </location>
</feature>
<feature type="compositionally biased region" description="Polar residues" evidence="9">
    <location>
        <begin position="373"/>
        <end position="384"/>
    </location>
</feature>
<feature type="compositionally biased region" description="Low complexity" evidence="9">
    <location>
        <begin position="263"/>
        <end position="294"/>
    </location>
</feature>
<dbReference type="SMART" id="SM00184">
    <property type="entry name" value="RING"/>
    <property type="match status" value="1"/>
</dbReference>
<feature type="region of interest" description="Disordered" evidence="9">
    <location>
        <begin position="87"/>
        <end position="114"/>
    </location>
</feature>
<dbReference type="GO" id="GO:0061630">
    <property type="term" value="F:ubiquitin protein ligase activity"/>
    <property type="evidence" value="ECO:0007669"/>
    <property type="project" value="TreeGrafter"/>
</dbReference>
<feature type="region of interest" description="Disordered" evidence="9">
    <location>
        <begin position="257"/>
        <end position="300"/>
    </location>
</feature>
<feature type="region of interest" description="Disordered" evidence="9">
    <location>
        <begin position="336"/>
        <end position="389"/>
    </location>
</feature>
<dbReference type="EMBL" id="BLXT01004061">
    <property type="protein sequence ID" value="GFO09110.1"/>
    <property type="molecule type" value="Genomic_DNA"/>
</dbReference>
<evidence type="ECO:0000259" key="11">
    <source>
        <dbReference type="PROSITE" id="PS50089"/>
    </source>
</evidence>
<dbReference type="SMART" id="SM00326">
    <property type="entry name" value="SH3"/>
    <property type="match status" value="3"/>
</dbReference>
<dbReference type="FunFam" id="3.30.40.10:FF:000077">
    <property type="entry name" value="E3 ubiquitin-protein ligase SH3RF1 isoform X1"/>
    <property type="match status" value="1"/>
</dbReference>
<dbReference type="InterPro" id="IPR036028">
    <property type="entry name" value="SH3-like_dom_sf"/>
</dbReference>
<evidence type="ECO:0000256" key="4">
    <source>
        <dbReference type="ARBA" id="ARBA00022771"/>
    </source>
</evidence>
<dbReference type="Pfam" id="PF07653">
    <property type="entry name" value="SH3_2"/>
    <property type="match status" value="1"/>
</dbReference>
<protein>
    <submittedName>
        <fullName evidence="12">E3 ubiquitin-protein ligase sh3rf1</fullName>
    </submittedName>
</protein>
<evidence type="ECO:0000313" key="13">
    <source>
        <dbReference type="Proteomes" id="UP000735302"/>
    </source>
</evidence>
<evidence type="ECO:0000256" key="1">
    <source>
        <dbReference type="ARBA" id="ARBA00008649"/>
    </source>
</evidence>
<reference evidence="12 13" key="1">
    <citation type="journal article" date="2021" name="Elife">
        <title>Chloroplast acquisition without the gene transfer in kleptoplastic sea slugs, Plakobranchus ocellatus.</title>
        <authorList>
            <person name="Maeda T."/>
            <person name="Takahashi S."/>
            <person name="Yoshida T."/>
            <person name="Shimamura S."/>
            <person name="Takaki Y."/>
            <person name="Nagai Y."/>
            <person name="Toyoda A."/>
            <person name="Suzuki Y."/>
            <person name="Arimoto A."/>
            <person name="Ishii H."/>
            <person name="Satoh N."/>
            <person name="Nishiyama T."/>
            <person name="Hasebe M."/>
            <person name="Maruyama T."/>
            <person name="Minagawa J."/>
            <person name="Obokata J."/>
            <person name="Shigenobu S."/>
        </authorList>
    </citation>
    <scope>NUCLEOTIDE SEQUENCE [LARGE SCALE GENOMIC DNA]</scope>
</reference>
<accession>A0AAV4AP23</accession>
<keyword evidence="2 8" id="KW-0728">SH3 domain</keyword>
<dbReference type="PROSITE" id="PS50089">
    <property type="entry name" value="ZF_RING_2"/>
    <property type="match status" value="1"/>
</dbReference>
<keyword evidence="3" id="KW-0479">Metal-binding</keyword>
<keyword evidence="4 7" id="KW-0863">Zinc-finger</keyword>
<proteinExistence type="inferred from homology"/>
<dbReference type="Gene3D" id="3.30.40.10">
    <property type="entry name" value="Zinc/RING finger domain, C3HC4 (zinc finger)"/>
    <property type="match status" value="1"/>
</dbReference>
<keyword evidence="5" id="KW-0862">Zinc</keyword>
<name>A0AAV4AP23_9GAST</name>
<evidence type="ECO:0000256" key="2">
    <source>
        <dbReference type="ARBA" id="ARBA00022443"/>
    </source>
</evidence>
<dbReference type="InterPro" id="IPR001841">
    <property type="entry name" value="Znf_RING"/>
</dbReference>
<feature type="domain" description="SH3" evidence="10">
    <location>
        <begin position="180"/>
        <end position="242"/>
    </location>
</feature>
<dbReference type="InterPro" id="IPR028502">
    <property type="entry name" value="SH3RF3_RING-HC_Zfn"/>
</dbReference>